<comment type="cofactor">
    <cofactor evidence="1">
        <name>heme</name>
        <dbReference type="ChEBI" id="CHEBI:30413"/>
    </cofactor>
</comment>
<dbReference type="GO" id="GO:0016705">
    <property type="term" value="F:oxidoreductase activity, acting on paired donors, with incorporation or reduction of molecular oxygen"/>
    <property type="evidence" value="ECO:0007669"/>
    <property type="project" value="InterPro"/>
</dbReference>
<evidence type="ECO:0000256" key="1">
    <source>
        <dbReference type="ARBA" id="ARBA00001971"/>
    </source>
</evidence>
<dbReference type="Gene3D" id="1.10.630.10">
    <property type="entry name" value="Cytochrome P450"/>
    <property type="match status" value="1"/>
</dbReference>
<evidence type="ECO:0000256" key="3">
    <source>
        <dbReference type="ARBA" id="ARBA00022617"/>
    </source>
</evidence>
<comment type="similarity">
    <text evidence="2">Belongs to the cytochrome P450 family.</text>
</comment>
<dbReference type="InterPro" id="IPR001128">
    <property type="entry name" value="Cyt_P450"/>
</dbReference>
<evidence type="ECO:0000256" key="2">
    <source>
        <dbReference type="ARBA" id="ARBA00010617"/>
    </source>
</evidence>
<dbReference type="AlphaFoldDB" id="A1CHD4"/>
<sequence>MQWMEECAKGRPYDAAVAQISFSLAAIHTTSDMLTQVLLDLSEHEQLIQELREEIVTVIRSEEWKKTTLYRLKLMDSVLKKSQRLKSIGVATMRRLAEEDIKLSDGKLVPKGTSLLVFNETMWDPSVYPNPETFILLKYDIKLAKGCKPTMRMNGLSMNADYFAKVSVKRRQEETLL</sequence>
<keyword evidence="3" id="KW-0349">Heme</keyword>
<dbReference type="OrthoDB" id="1844152at2759"/>
<dbReference type="GO" id="GO:0005506">
    <property type="term" value="F:iron ion binding"/>
    <property type="evidence" value="ECO:0007669"/>
    <property type="project" value="InterPro"/>
</dbReference>
<dbReference type="KEGG" id="act:ACLA_047580"/>
<keyword evidence="8" id="KW-0175">Coiled coil</keyword>
<keyword evidence="5" id="KW-0560">Oxidoreductase</keyword>
<organism evidence="9 10">
    <name type="scientific">Aspergillus clavatus (strain ATCC 1007 / CBS 513.65 / DSM 816 / NCTC 3887 / NRRL 1 / QM 1276 / 107)</name>
    <dbReference type="NCBI Taxonomy" id="344612"/>
    <lineage>
        <taxon>Eukaryota</taxon>
        <taxon>Fungi</taxon>
        <taxon>Dikarya</taxon>
        <taxon>Ascomycota</taxon>
        <taxon>Pezizomycotina</taxon>
        <taxon>Eurotiomycetes</taxon>
        <taxon>Eurotiomycetidae</taxon>
        <taxon>Eurotiales</taxon>
        <taxon>Aspergillaceae</taxon>
        <taxon>Aspergillus</taxon>
        <taxon>Aspergillus subgen. Fumigati</taxon>
    </lineage>
</organism>
<dbReference type="GO" id="GO:0019748">
    <property type="term" value="P:secondary metabolic process"/>
    <property type="evidence" value="ECO:0007669"/>
    <property type="project" value="UniProtKB-ARBA"/>
</dbReference>
<dbReference type="VEuPathDB" id="FungiDB:ACLA_047580"/>
<evidence type="ECO:0000256" key="6">
    <source>
        <dbReference type="ARBA" id="ARBA00023004"/>
    </source>
</evidence>
<reference evidence="9 10" key="1">
    <citation type="journal article" date="2008" name="PLoS Genet.">
        <title>Genomic islands in the pathogenic filamentous fungus Aspergillus fumigatus.</title>
        <authorList>
            <person name="Fedorova N.D."/>
            <person name="Khaldi N."/>
            <person name="Joardar V.S."/>
            <person name="Maiti R."/>
            <person name="Amedeo P."/>
            <person name="Anderson M.J."/>
            <person name="Crabtree J."/>
            <person name="Silva J.C."/>
            <person name="Badger J.H."/>
            <person name="Albarraq A."/>
            <person name="Angiuoli S."/>
            <person name="Bussey H."/>
            <person name="Bowyer P."/>
            <person name="Cotty P.J."/>
            <person name="Dyer P.S."/>
            <person name="Egan A."/>
            <person name="Galens K."/>
            <person name="Fraser-Liggett C.M."/>
            <person name="Haas B.J."/>
            <person name="Inman J.M."/>
            <person name="Kent R."/>
            <person name="Lemieux S."/>
            <person name="Malavazi I."/>
            <person name="Orvis J."/>
            <person name="Roemer T."/>
            <person name="Ronning C.M."/>
            <person name="Sundaram J.P."/>
            <person name="Sutton G."/>
            <person name="Turner G."/>
            <person name="Venter J.C."/>
            <person name="White O.R."/>
            <person name="Whitty B.R."/>
            <person name="Youngman P."/>
            <person name="Wolfe K.H."/>
            <person name="Goldman G.H."/>
            <person name="Wortman J.R."/>
            <person name="Jiang B."/>
            <person name="Denning D.W."/>
            <person name="Nierman W.C."/>
        </authorList>
    </citation>
    <scope>NUCLEOTIDE SEQUENCE [LARGE SCALE GENOMIC DNA]</scope>
    <source>
        <strain evidence="10">ATCC 1007 / CBS 513.65 / DSM 816 / NCTC 3887 / NRRL 1</strain>
    </source>
</reference>
<name>A1CHD4_ASPCL</name>
<dbReference type="GO" id="GO:0004497">
    <property type="term" value="F:monooxygenase activity"/>
    <property type="evidence" value="ECO:0007669"/>
    <property type="project" value="UniProtKB-KW"/>
</dbReference>
<keyword evidence="6" id="KW-0408">Iron</keyword>
<evidence type="ECO:0000256" key="8">
    <source>
        <dbReference type="SAM" id="Coils"/>
    </source>
</evidence>
<keyword evidence="7" id="KW-0503">Monooxygenase</keyword>
<dbReference type="eggNOG" id="KOG0157">
    <property type="taxonomic scope" value="Eukaryota"/>
</dbReference>
<feature type="coiled-coil region" evidence="8">
    <location>
        <begin position="34"/>
        <end position="61"/>
    </location>
</feature>
<dbReference type="InterPro" id="IPR036396">
    <property type="entry name" value="Cyt_P450_sf"/>
</dbReference>
<evidence type="ECO:0008006" key="11">
    <source>
        <dbReference type="Google" id="ProtNLM"/>
    </source>
</evidence>
<dbReference type="RefSeq" id="XP_001271715.1">
    <property type="nucleotide sequence ID" value="XM_001271714.1"/>
</dbReference>
<protein>
    <recommendedName>
        <fullName evidence="11">Cytochrome P450 monooxygenase</fullName>
    </recommendedName>
</protein>
<gene>
    <name evidence="9" type="ORF">ACLA_047580</name>
</gene>
<evidence type="ECO:0000313" key="9">
    <source>
        <dbReference type="EMBL" id="EAW10289.1"/>
    </source>
</evidence>
<evidence type="ECO:0000256" key="4">
    <source>
        <dbReference type="ARBA" id="ARBA00022723"/>
    </source>
</evidence>
<dbReference type="EMBL" id="DS027054">
    <property type="protein sequence ID" value="EAW10289.1"/>
    <property type="molecule type" value="Genomic_DNA"/>
</dbReference>
<evidence type="ECO:0000256" key="7">
    <source>
        <dbReference type="ARBA" id="ARBA00023033"/>
    </source>
</evidence>
<dbReference type="PANTHER" id="PTHR46206:SF2">
    <property type="entry name" value="CYTOCHROME P450 MONOOXYGENASE AUSG-RELATED"/>
    <property type="match status" value="1"/>
</dbReference>
<dbReference type="Proteomes" id="UP000006701">
    <property type="component" value="Unassembled WGS sequence"/>
</dbReference>
<keyword evidence="10" id="KW-1185">Reference proteome</keyword>
<keyword evidence="4" id="KW-0479">Metal-binding</keyword>
<accession>A1CHD4</accession>
<dbReference type="PANTHER" id="PTHR46206">
    <property type="entry name" value="CYTOCHROME P450"/>
    <property type="match status" value="1"/>
</dbReference>
<dbReference type="SUPFAM" id="SSF48264">
    <property type="entry name" value="Cytochrome P450"/>
    <property type="match status" value="1"/>
</dbReference>
<dbReference type="GeneID" id="4704244"/>
<dbReference type="Pfam" id="PF00067">
    <property type="entry name" value="p450"/>
    <property type="match status" value="1"/>
</dbReference>
<proteinExistence type="inferred from homology"/>
<dbReference type="HOGENOM" id="CLU_022195_5_0_1"/>
<evidence type="ECO:0000313" key="10">
    <source>
        <dbReference type="Proteomes" id="UP000006701"/>
    </source>
</evidence>
<evidence type="ECO:0000256" key="5">
    <source>
        <dbReference type="ARBA" id="ARBA00023002"/>
    </source>
</evidence>
<dbReference type="GO" id="GO:0020037">
    <property type="term" value="F:heme binding"/>
    <property type="evidence" value="ECO:0007669"/>
    <property type="project" value="InterPro"/>
</dbReference>